<evidence type="ECO:0000313" key="1">
    <source>
        <dbReference type="EMBL" id="RFU29704.1"/>
    </source>
</evidence>
<protein>
    <submittedName>
        <fullName evidence="1">Uncharacterized protein</fullName>
    </submittedName>
</protein>
<feature type="non-terminal residue" evidence="1">
    <location>
        <position position="1"/>
    </location>
</feature>
<proteinExistence type="predicted"/>
<gene>
    <name evidence="1" type="ORF">B7463_g6638</name>
</gene>
<comment type="caution">
    <text evidence="1">The sequence shown here is derived from an EMBL/GenBank/DDBJ whole genome shotgun (WGS) entry which is preliminary data.</text>
</comment>
<reference evidence="1 2" key="1">
    <citation type="submission" date="2018-05" db="EMBL/GenBank/DDBJ databases">
        <title>Draft genome sequence of Scytalidium lignicola DSM 105466, a ubiquitous saprotrophic fungus.</title>
        <authorList>
            <person name="Buettner E."/>
            <person name="Gebauer A.M."/>
            <person name="Hofrichter M."/>
            <person name="Liers C."/>
            <person name="Kellner H."/>
        </authorList>
    </citation>
    <scope>NUCLEOTIDE SEQUENCE [LARGE SCALE GENOMIC DNA]</scope>
    <source>
        <strain evidence="1 2">DSM 105466</strain>
    </source>
</reference>
<sequence>MNNQRLELKDNCKNNTMDNQTICDFDRRFEECFKQYIVDYEGDDLEEELETTFEVLLVDDNNTEPEQDDDVLTDVFTAFTTSFGDLLVESATFTVIELVN</sequence>
<keyword evidence="2" id="KW-1185">Reference proteome</keyword>
<accession>A0A3E2H8K4</accession>
<feature type="non-terminal residue" evidence="1">
    <location>
        <position position="100"/>
    </location>
</feature>
<organism evidence="1 2">
    <name type="scientific">Scytalidium lignicola</name>
    <name type="common">Hyphomycete</name>
    <dbReference type="NCBI Taxonomy" id="5539"/>
    <lineage>
        <taxon>Eukaryota</taxon>
        <taxon>Fungi</taxon>
        <taxon>Dikarya</taxon>
        <taxon>Ascomycota</taxon>
        <taxon>Pezizomycotina</taxon>
        <taxon>Leotiomycetes</taxon>
        <taxon>Leotiomycetes incertae sedis</taxon>
        <taxon>Scytalidium</taxon>
    </lineage>
</organism>
<dbReference type="AlphaFoldDB" id="A0A3E2H8K4"/>
<dbReference type="Proteomes" id="UP000258309">
    <property type="component" value="Unassembled WGS sequence"/>
</dbReference>
<dbReference type="EMBL" id="NCSJ02000120">
    <property type="protein sequence ID" value="RFU29704.1"/>
    <property type="molecule type" value="Genomic_DNA"/>
</dbReference>
<name>A0A3E2H8K4_SCYLI</name>
<evidence type="ECO:0000313" key="2">
    <source>
        <dbReference type="Proteomes" id="UP000258309"/>
    </source>
</evidence>